<dbReference type="Proteomes" id="UP001151699">
    <property type="component" value="Unassembled WGS sequence"/>
</dbReference>
<evidence type="ECO:0000313" key="2">
    <source>
        <dbReference type="Proteomes" id="UP001151699"/>
    </source>
</evidence>
<dbReference type="AlphaFoldDB" id="A0A9Q0MQI6"/>
<sequence length="95" mass="10724">GYSSNPLTTVAVGKTTLDVHSHFRQPVILLLENLMGTFSIHVTSKTFSVSQPLLLLQKGIWYYSTKWLSYERHGILSLRDMTGTPPTTFLLNNDQ</sequence>
<proteinExistence type="predicted"/>
<evidence type="ECO:0000313" key="1">
    <source>
        <dbReference type="EMBL" id="KAJ6634293.1"/>
    </source>
</evidence>
<dbReference type="EMBL" id="WJQU01000762">
    <property type="protein sequence ID" value="KAJ6634293.1"/>
    <property type="molecule type" value="Genomic_DNA"/>
</dbReference>
<protein>
    <submittedName>
        <fullName evidence="1">Uncharacterized protein</fullName>
    </submittedName>
</protein>
<comment type="caution">
    <text evidence="1">The sequence shown here is derived from an EMBL/GenBank/DDBJ whole genome shotgun (WGS) entry which is preliminary data.</text>
</comment>
<reference evidence="1" key="1">
    <citation type="submission" date="2022-07" db="EMBL/GenBank/DDBJ databases">
        <authorList>
            <person name="Trinca V."/>
            <person name="Uliana J.V.C."/>
            <person name="Torres T.T."/>
            <person name="Ward R.J."/>
            <person name="Monesi N."/>
        </authorList>
    </citation>
    <scope>NUCLEOTIDE SEQUENCE</scope>
    <source>
        <strain evidence="1">HSMRA1968</strain>
        <tissue evidence="1">Whole embryos</tissue>
    </source>
</reference>
<accession>A0A9Q0MQI6</accession>
<organism evidence="1 2">
    <name type="scientific">Pseudolycoriella hygida</name>
    <dbReference type="NCBI Taxonomy" id="35572"/>
    <lineage>
        <taxon>Eukaryota</taxon>
        <taxon>Metazoa</taxon>
        <taxon>Ecdysozoa</taxon>
        <taxon>Arthropoda</taxon>
        <taxon>Hexapoda</taxon>
        <taxon>Insecta</taxon>
        <taxon>Pterygota</taxon>
        <taxon>Neoptera</taxon>
        <taxon>Endopterygota</taxon>
        <taxon>Diptera</taxon>
        <taxon>Nematocera</taxon>
        <taxon>Sciaroidea</taxon>
        <taxon>Sciaridae</taxon>
        <taxon>Pseudolycoriella</taxon>
    </lineage>
</organism>
<gene>
    <name evidence="1" type="ORF">Bhyg_16325</name>
</gene>
<feature type="non-terminal residue" evidence="1">
    <location>
        <position position="1"/>
    </location>
</feature>
<name>A0A9Q0MQI6_9DIPT</name>
<keyword evidence="2" id="KW-1185">Reference proteome</keyword>